<dbReference type="EMBL" id="ODYU01010507">
    <property type="protein sequence ID" value="SOQ55661.1"/>
    <property type="molecule type" value="Genomic_DNA"/>
</dbReference>
<keyword evidence="4" id="KW-0175">Coiled coil</keyword>
<evidence type="ECO:0000256" key="2">
    <source>
        <dbReference type="ARBA" id="ARBA00022771"/>
    </source>
</evidence>
<evidence type="ECO:0000256" key="3">
    <source>
        <dbReference type="ARBA" id="ARBA00022833"/>
    </source>
</evidence>
<dbReference type="CDD" id="cd15489">
    <property type="entry name" value="PHD_SF"/>
    <property type="match status" value="1"/>
</dbReference>
<evidence type="ECO:0000313" key="7">
    <source>
        <dbReference type="EMBL" id="SOQ55661.1"/>
    </source>
</evidence>
<evidence type="ECO:0000259" key="6">
    <source>
        <dbReference type="SMART" id="SM00249"/>
    </source>
</evidence>
<name>A0A2H1WRH7_SPOFR</name>
<dbReference type="Gene3D" id="3.30.40.10">
    <property type="entry name" value="Zinc/RING finger domain, C3HC4 (zinc finger)"/>
    <property type="match status" value="1"/>
</dbReference>
<reference evidence="7" key="1">
    <citation type="submission" date="2016-07" db="EMBL/GenBank/DDBJ databases">
        <authorList>
            <person name="Bretaudeau A."/>
        </authorList>
    </citation>
    <scope>NUCLEOTIDE SEQUENCE</scope>
    <source>
        <strain evidence="7">Rice</strain>
        <tissue evidence="7">Whole body</tissue>
    </source>
</reference>
<dbReference type="InterPro" id="IPR011011">
    <property type="entry name" value="Znf_FYVE_PHD"/>
</dbReference>
<dbReference type="Gene3D" id="3.30.70.1820">
    <property type="entry name" value="L1 transposable element, RRM domain"/>
    <property type="match status" value="1"/>
</dbReference>
<dbReference type="SUPFAM" id="SSF57903">
    <property type="entry name" value="FYVE/PHD zinc finger"/>
    <property type="match status" value="1"/>
</dbReference>
<dbReference type="InterPro" id="IPR013083">
    <property type="entry name" value="Znf_RING/FYVE/PHD"/>
</dbReference>
<keyword evidence="2" id="KW-0863">Zinc-finger</keyword>
<keyword evidence="3" id="KW-0862">Zinc</keyword>
<gene>
    <name evidence="7" type="ORF">SFRICE_041504</name>
</gene>
<evidence type="ECO:0000256" key="1">
    <source>
        <dbReference type="ARBA" id="ARBA00022723"/>
    </source>
</evidence>
<dbReference type="AlphaFoldDB" id="A0A2H1WRH7"/>
<keyword evidence="1" id="KW-0479">Metal-binding</keyword>
<dbReference type="InterPro" id="IPR057251">
    <property type="entry name" value="FP_C"/>
</dbReference>
<evidence type="ECO:0000256" key="4">
    <source>
        <dbReference type="SAM" id="Coils"/>
    </source>
</evidence>
<proteinExistence type="predicted"/>
<accession>A0A2H1WRH7</accession>
<evidence type="ECO:0000256" key="5">
    <source>
        <dbReference type="SAM" id="MobiDB-lite"/>
    </source>
</evidence>
<feature type="domain" description="Zinc finger PHD-type" evidence="6">
    <location>
        <begin position="4"/>
        <end position="50"/>
    </location>
</feature>
<dbReference type="GO" id="GO:0008270">
    <property type="term" value="F:zinc ion binding"/>
    <property type="evidence" value="ECO:0007669"/>
    <property type="project" value="UniProtKB-KW"/>
</dbReference>
<feature type="region of interest" description="Disordered" evidence="5">
    <location>
        <begin position="296"/>
        <end position="324"/>
    </location>
</feature>
<organism evidence="7">
    <name type="scientific">Spodoptera frugiperda</name>
    <name type="common">Fall armyworm</name>
    <dbReference type="NCBI Taxonomy" id="7108"/>
    <lineage>
        <taxon>Eukaryota</taxon>
        <taxon>Metazoa</taxon>
        <taxon>Ecdysozoa</taxon>
        <taxon>Arthropoda</taxon>
        <taxon>Hexapoda</taxon>
        <taxon>Insecta</taxon>
        <taxon>Pterygota</taxon>
        <taxon>Neoptera</taxon>
        <taxon>Endopterygota</taxon>
        <taxon>Lepidoptera</taxon>
        <taxon>Glossata</taxon>
        <taxon>Ditrysia</taxon>
        <taxon>Noctuoidea</taxon>
        <taxon>Noctuidae</taxon>
        <taxon>Amphipyrinae</taxon>
        <taxon>Spodoptera</taxon>
    </lineage>
</organism>
<sequence>MANNCASCNKPVKATHAKCTQCELVYHYVCVNLSNTSKQLARDWLCPLCQPTVLNITRSPGPALAPLSTTTQSTDSEVLRSLASEMKLLRGDVSDLKQHINDVSEHLKRCYSRLDEYDTRIKTLEKREEEIICLNNTISNLREQLNTHTQASIQNEIEISGINEYKNENPMHTVRVIAHKIGISIDDQDIDYVSRAGPRRQQVSNTTDNLPRNLIVRFVRRHQRDNFLKAAKTRSPLHSTDIEIPGANRQVYINERLTPGNRQLFRAARLAAKEHGYRYCWCRNGAILIRKQEGNPPIRIRNSDDLDRYLGPSTASPASTTPAD</sequence>
<dbReference type="InterPro" id="IPR001965">
    <property type="entry name" value="Znf_PHD"/>
</dbReference>
<protein>
    <submittedName>
        <fullName evidence="7">SFRICE_041504</fullName>
    </submittedName>
</protein>
<dbReference type="SMART" id="SM00249">
    <property type="entry name" value="PHD"/>
    <property type="match status" value="1"/>
</dbReference>
<feature type="coiled-coil region" evidence="4">
    <location>
        <begin position="107"/>
        <end position="144"/>
    </location>
</feature>
<dbReference type="Pfam" id="PF25298">
    <property type="entry name" value="Baculo_FP_2nd"/>
    <property type="match status" value="1"/>
</dbReference>
<feature type="compositionally biased region" description="Low complexity" evidence="5">
    <location>
        <begin position="312"/>
        <end position="324"/>
    </location>
</feature>